<keyword evidence="6 10" id="KW-1133">Transmembrane helix</keyword>
<keyword evidence="5" id="KW-0677">Repeat</keyword>
<accession>A0A922D6H1</accession>
<evidence type="ECO:0000313" key="11">
    <source>
        <dbReference type="EMBL" id="KAG6675026.1"/>
    </source>
</evidence>
<organism evidence="11 12">
    <name type="scientific">Carya illinoinensis</name>
    <name type="common">Pecan</name>
    <dbReference type="NCBI Taxonomy" id="32201"/>
    <lineage>
        <taxon>Eukaryota</taxon>
        <taxon>Viridiplantae</taxon>
        <taxon>Streptophyta</taxon>
        <taxon>Embryophyta</taxon>
        <taxon>Tracheophyta</taxon>
        <taxon>Spermatophyta</taxon>
        <taxon>Magnoliopsida</taxon>
        <taxon>eudicotyledons</taxon>
        <taxon>Gunneridae</taxon>
        <taxon>Pentapetalae</taxon>
        <taxon>rosids</taxon>
        <taxon>fabids</taxon>
        <taxon>Fagales</taxon>
        <taxon>Juglandaceae</taxon>
        <taxon>Carya</taxon>
    </lineage>
</organism>
<comment type="subcellular location">
    <subcellularLocation>
        <location evidence="1">Membrane</location>
        <topology evidence="1">Single-pass type I membrane protein</topology>
    </subcellularLocation>
</comment>
<evidence type="ECO:0000256" key="4">
    <source>
        <dbReference type="ARBA" id="ARBA00022729"/>
    </source>
</evidence>
<proteinExistence type="predicted"/>
<keyword evidence="7 10" id="KW-0472">Membrane</keyword>
<evidence type="ECO:0000256" key="3">
    <source>
        <dbReference type="ARBA" id="ARBA00022692"/>
    </source>
</evidence>
<evidence type="ECO:0000313" key="12">
    <source>
        <dbReference type="Proteomes" id="UP000811246"/>
    </source>
</evidence>
<dbReference type="AlphaFoldDB" id="A0A922D6H1"/>
<evidence type="ECO:0008006" key="13">
    <source>
        <dbReference type="Google" id="ProtNLM"/>
    </source>
</evidence>
<dbReference type="InterPro" id="IPR001611">
    <property type="entry name" value="Leu-rich_rpt"/>
</dbReference>
<dbReference type="InterPro" id="IPR003591">
    <property type="entry name" value="Leu-rich_rpt_typical-subtyp"/>
</dbReference>
<dbReference type="Pfam" id="PF13855">
    <property type="entry name" value="LRR_8"/>
    <property type="match status" value="2"/>
</dbReference>
<keyword evidence="8" id="KW-0675">Receptor</keyword>
<dbReference type="SMART" id="SM00369">
    <property type="entry name" value="LRR_TYP"/>
    <property type="match status" value="5"/>
</dbReference>
<comment type="caution">
    <text evidence="11">The sequence shown here is derived from an EMBL/GenBank/DDBJ whole genome shotgun (WGS) entry which is preliminary data.</text>
</comment>
<dbReference type="FunFam" id="3.80.10.10:FF:000512">
    <property type="entry name" value="Leucine-rich repeat receptor-like serine/threonine-protein kinase BAM3"/>
    <property type="match status" value="1"/>
</dbReference>
<keyword evidence="2" id="KW-0433">Leucine-rich repeat</keyword>
<evidence type="ECO:0000256" key="1">
    <source>
        <dbReference type="ARBA" id="ARBA00004479"/>
    </source>
</evidence>
<sequence length="788" mass="86021">MFFFCPLVFSELPSNQRNAMIDLSNLLNKTDLSWNISKEPCSWNRVTCSSGNSSITEISFSGFSLSSSDFLPRLCKIDSLRSIDVSNNALTLIPEGFIKDCGKIGGLELLNISRNRLVGPLPTFQGFVGLKFLDLSFNSLNGNINLQLDGLIALKSLNLSANHFSGLIPTNLGKAMDLEQLELSANAFEGRIPDQIMGYQNLTLIDLGVNNLSGPVPDRIKDLSKLEVLILSSNNFRGQIPAAISNIRTLSRFAANQNHFEGTIPSGITRFLKNLDLSYNKLNGSIPTDMLSPSNLQSVDLSYNLLNGLIPSNISPSLVRLRLGSNSLDGPIPSSVFGKLEKLILALLNLAGNNLTGTLPGQLGNLSHLQVMKLQSNRLVGEIPVEIALLQKLSTLNVSWNLLNGSIPSSISSMRNLVNVNLQGNSLSGSIPYDISHLNSLLELQLGENQLTGAIPVMPTTLQIALNLSSNLLVGPIPFSFSRLTGLEVLDLSNNRLTGEIPQFLTEMRSLTRLVLSNNQLSGNIPKFPSWLTVNASGNEHLINTLTSNTSPKSAKKGKSVAASILVGFAATLFTVGVVTGLVISISRRYYRVNDEQPQSAEHLYSQARTRMNSTNAKFYNSNVMTPLAYVLSVDNAYLFNEFSPKETLFDILYGSLENALNWASRYSIVVGVAHGLSFLQGFAPGPILLLDLSIVKIMLKSLKEPQIGDIELCKMIDPSKYAYNMRVTIVGNIYSFGVIFLELLNGKPIVSEGTKLAKWALSDSVRQDKWDHNLDPNMSRTSLAIRS</sequence>
<name>A0A922D6H1_CARIL</name>
<keyword evidence="9" id="KW-0325">Glycoprotein</keyword>
<keyword evidence="4" id="KW-0732">Signal</keyword>
<evidence type="ECO:0000256" key="2">
    <source>
        <dbReference type="ARBA" id="ARBA00022614"/>
    </source>
</evidence>
<feature type="transmembrane region" description="Helical" evidence="10">
    <location>
        <begin position="561"/>
        <end position="584"/>
    </location>
</feature>
<dbReference type="GO" id="GO:0016020">
    <property type="term" value="C:membrane"/>
    <property type="evidence" value="ECO:0007669"/>
    <property type="project" value="UniProtKB-SubCell"/>
</dbReference>
<evidence type="ECO:0000256" key="9">
    <source>
        <dbReference type="ARBA" id="ARBA00023180"/>
    </source>
</evidence>
<dbReference type="PANTHER" id="PTHR27000">
    <property type="entry name" value="LEUCINE-RICH REPEAT RECEPTOR-LIKE PROTEIN KINASE FAMILY PROTEIN-RELATED"/>
    <property type="match status" value="1"/>
</dbReference>
<protein>
    <recommendedName>
        <fullName evidence="13">Leucine-rich repeat-containing N-terminal plant-type domain-containing protein</fullName>
    </recommendedName>
</protein>
<dbReference type="Pfam" id="PF00560">
    <property type="entry name" value="LRR_1"/>
    <property type="match status" value="7"/>
</dbReference>
<keyword evidence="3 10" id="KW-0812">Transmembrane</keyword>
<evidence type="ECO:0000256" key="10">
    <source>
        <dbReference type="SAM" id="Phobius"/>
    </source>
</evidence>
<evidence type="ECO:0000256" key="6">
    <source>
        <dbReference type="ARBA" id="ARBA00022989"/>
    </source>
</evidence>
<evidence type="ECO:0000256" key="7">
    <source>
        <dbReference type="ARBA" id="ARBA00023136"/>
    </source>
</evidence>
<gene>
    <name evidence="11" type="ORF">I3842_15G078700</name>
</gene>
<evidence type="ECO:0000256" key="8">
    <source>
        <dbReference type="ARBA" id="ARBA00023170"/>
    </source>
</evidence>
<evidence type="ECO:0000256" key="5">
    <source>
        <dbReference type="ARBA" id="ARBA00022737"/>
    </source>
</evidence>
<dbReference type="EMBL" id="CM031839">
    <property type="protein sequence ID" value="KAG6675026.1"/>
    <property type="molecule type" value="Genomic_DNA"/>
</dbReference>
<dbReference type="FunFam" id="3.80.10.10:FF:000041">
    <property type="entry name" value="LRR receptor-like serine/threonine-protein kinase ERECTA"/>
    <property type="match status" value="1"/>
</dbReference>
<dbReference type="FunFam" id="3.80.10.10:FF:000095">
    <property type="entry name" value="LRR receptor-like serine/threonine-protein kinase GSO1"/>
    <property type="match status" value="1"/>
</dbReference>
<reference evidence="11" key="1">
    <citation type="submission" date="2021-01" db="EMBL/GenBank/DDBJ databases">
        <authorList>
            <person name="Lovell J.T."/>
            <person name="Bentley N."/>
            <person name="Bhattarai G."/>
            <person name="Jenkins J.W."/>
            <person name="Sreedasyam A."/>
            <person name="Alarcon Y."/>
            <person name="Bock C."/>
            <person name="Boston L."/>
            <person name="Carlson J."/>
            <person name="Cervantes K."/>
            <person name="Clermont K."/>
            <person name="Krom N."/>
            <person name="Kubenka K."/>
            <person name="Mamidi S."/>
            <person name="Mattison C."/>
            <person name="Monteros M."/>
            <person name="Pisani C."/>
            <person name="Plott C."/>
            <person name="Rajasekar S."/>
            <person name="Rhein H.S."/>
            <person name="Rohla C."/>
            <person name="Song M."/>
            <person name="Hilaire R.S."/>
            <person name="Shu S."/>
            <person name="Wells L."/>
            <person name="Wang X."/>
            <person name="Webber J."/>
            <person name="Heerema R.J."/>
            <person name="Klein P."/>
            <person name="Conner P."/>
            <person name="Grauke L."/>
            <person name="Grimwood J."/>
            <person name="Schmutz J."/>
            <person name="Randall J.J."/>
        </authorList>
    </citation>
    <scope>NUCLEOTIDE SEQUENCE</scope>
    <source>
        <tissue evidence="11">Leaf</tissue>
    </source>
</reference>
<dbReference type="PROSITE" id="PS51450">
    <property type="entry name" value="LRR"/>
    <property type="match status" value="1"/>
</dbReference>
<dbReference type="Proteomes" id="UP000811246">
    <property type="component" value="Chromosome 15"/>
</dbReference>
<dbReference type="PANTHER" id="PTHR27000:SF14">
    <property type="entry name" value="F12K21.25"/>
    <property type="match status" value="1"/>
</dbReference>